<name>A0A6C0CRT8_9ZZZZ</name>
<dbReference type="AlphaFoldDB" id="A0A6C0CRT8"/>
<dbReference type="EMBL" id="MN739470">
    <property type="protein sequence ID" value="QHT06570.1"/>
    <property type="molecule type" value="Genomic_DNA"/>
</dbReference>
<reference evidence="2" key="1">
    <citation type="journal article" date="2020" name="Nature">
        <title>Giant virus diversity and host interactions through global metagenomics.</title>
        <authorList>
            <person name="Schulz F."/>
            <person name="Roux S."/>
            <person name="Paez-Espino D."/>
            <person name="Jungbluth S."/>
            <person name="Walsh D.A."/>
            <person name="Denef V.J."/>
            <person name="McMahon K.D."/>
            <person name="Konstantinidis K.T."/>
            <person name="Eloe-Fadrosh E.A."/>
            <person name="Kyrpides N.C."/>
            <person name="Woyke T."/>
        </authorList>
    </citation>
    <scope>NUCLEOTIDE SEQUENCE</scope>
    <source>
        <strain evidence="2">GVMAG-M-3300021425-30</strain>
    </source>
</reference>
<proteinExistence type="predicted"/>
<accession>A0A6C0CRT8</accession>
<feature type="domain" description="DUF5901" evidence="1">
    <location>
        <begin position="178"/>
        <end position="253"/>
    </location>
</feature>
<organism evidence="2">
    <name type="scientific">viral metagenome</name>
    <dbReference type="NCBI Taxonomy" id="1070528"/>
    <lineage>
        <taxon>unclassified sequences</taxon>
        <taxon>metagenomes</taxon>
        <taxon>organismal metagenomes</taxon>
    </lineage>
</organism>
<dbReference type="Pfam" id="PF19254">
    <property type="entry name" value="DUF5901"/>
    <property type="match status" value="1"/>
</dbReference>
<protein>
    <recommendedName>
        <fullName evidence="1">DUF5901 domain-containing protein</fullName>
    </recommendedName>
</protein>
<evidence type="ECO:0000259" key="1">
    <source>
        <dbReference type="Pfam" id="PF19254"/>
    </source>
</evidence>
<sequence>MSLKQELDLNIGNWSVPDLYELFDIPKDATTEEVAVIADKVIQMQTEGELKYFLQLARDKIIKSQESALQGNIFQKNTDRQLQLWWKNQYLESGNAVQSDKVTSRKDKVEIFDDADGHFQMKQNRLGVNQTYNLPHVQGTINPNLKTQIERVVIVDSQYRTNLYPYAGNDVSKPSFNTDFTVTLSENLTNVTEIQLEAVNIPKTWYNFDTFYGNTCFAIDNLTNSEKTLINITPGNYTPQTLSNHINDLLQAGAPGNGQIDLSFNYDNRYNKFKFVWNPDSVSPDSRDGYKIYFYRDDNFSDYTSNTGVSCQGCITTMYPNNSFGWTAGWRITPSENDNVFLTIDASGIPYNADATPQIEPISNLIIVVDDFNKNRLNTGVVSSTQQSEKLSIPEYVSLNNLDCATTGEGAVFSKVAPRQLTQAQLYTLNTIVEGRRQSRSRNTAPTTSDAFCIIPVIDSTEINKNIVLMANQLSTYKREYFGPVNIERLRARLIDDKGNIVNLNGRDWSFTLRVKQLYQY</sequence>
<evidence type="ECO:0000313" key="2">
    <source>
        <dbReference type="EMBL" id="QHT06570.1"/>
    </source>
</evidence>
<dbReference type="InterPro" id="IPR045420">
    <property type="entry name" value="DUF5901"/>
</dbReference>